<keyword evidence="1" id="KW-0812">Transmembrane</keyword>
<evidence type="ECO:0000256" key="3">
    <source>
        <dbReference type="SAM" id="MobiDB-lite"/>
    </source>
</evidence>
<feature type="domain" description="Cadherin" evidence="4">
    <location>
        <begin position="1139"/>
        <end position="1239"/>
    </location>
</feature>
<evidence type="ECO:0000256" key="1">
    <source>
        <dbReference type="ARBA" id="ARBA00022692"/>
    </source>
</evidence>
<keyword evidence="2" id="KW-1133">Transmembrane helix</keyword>
<dbReference type="SUPFAM" id="SSF55486">
    <property type="entry name" value="Metalloproteases ('zincins'), catalytic domain"/>
    <property type="match status" value="1"/>
</dbReference>
<dbReference type="InterPro" id="IPR044016">
    <property type="entry name" value="Big_13"/>
</dbReference>
<dbReference type="PRINTS" id="PR00205">
    <property type="entry name" value="CADHERIN"/>
</dbReference>
<dbReference type="PROSITE" id="PS50194">
    <property type="entry name" value="FILAMIN_REPEAT"/>
    <property type="match status" value="1"/>
</dbReference>
<dbReference type="Pfam" id="PF00028">
    <property type="entry name" value="Cadherin"/>
    <property type="match status" value="4"/>
</dbReference>
<dbReference type="InterPro" id="IPR002126">
    <property type="entry name" value="Cadherin-like_dom"/>
</dbReference>
<dbReference type="GO" id="GO:0007156">
    <property type="term" value="P:homophilic cell adhesion via plasma membrane adhesion molecules"/>
    <property type="evidence" value="ECO:0007669"/>
    <property type="project" value="InterPro"/>
</dbReference>
<dbReference type="InterPro" id="IPR002105">
    <property type="entry name" value="Dockerin_1_rpt"/>
</dbReference>
<dbReference type="Gene3D" id="2.60.40.60">
    <property type="entry name" value="Cadherins"/>
    <property type="match status" value="6"/>
</dbReference>
<dbReference type="Pfam" id="PF00404">
    <property type="entry name" value="Dockerin_1"/>
    <property type="match status" value="1"/>
</dbReference>
<dbReference type="Gene3D" id="2.60.40.10">
    <property type="entry name" value="Immunoglobulins"/>
    <property type="match status" value="1"/>
</dbReference>
<feature type="compositionally biased region" description="Basic residues" evidence="3">
    <location>
        <begin position="9"/>
        <end position="25"/>
    </location>
</feature>
<dbReference type="EMBL" id="PUHZ01000018">
    <property type="protein sequence ID" value="PQO44689.1"/>
    <property type="molecule type" value="Genomic_DNA"/>
</dbReference>
<dbReference type="Pfam" id="PF19077">
    <property type="entry name" value="Big_13"/>
    <property type="match status" value="1"/>
</dbReference>
<dbReference type="PROSITE" id="PS00018">
    <property type="entry name" value="EF_HAND_1"/>
    <property type="match status" value="3"/>
</dbReference>
<proteinExistence type="predicted"/>
<dbReference type="OrthoDB" id="218711at2"/>
<feature type="domain" description="Cadherin" evidence="4">
    <location>
        <begin position="807"/>
        <end position="930"/>
    </location>
</feature>
<feature type="domain" description="GOLD" evidence="5">
    <location>
        <begin position="1002"/>
        <end position="1157"/>
    </location>
</feature>
<feature type="domain" description="Cadherin" evidence="4">
    <location>
        <begin position="926"/>
        <end position="1036"/>
    </location>
</feature>
<dbReference type="GO" id="GO:0004553">
    <property type="term" value="F:hydrolase activity, hydrolyzing O-glycosyl compounds"/>
    <property type="evidence" value="ECO:0007669"/>
    <property type="project" value="InterPro"/>
</dbReference>
<accession>A0A2S8GJR6</accession>
<dbReference type="InterPro" id="IPR009038">
    <property type="entry name" value="GOLD_dom"/>
</dbReference>
<comment type="caution">
    <text evidence="6">The sequence shown here is derived from an EMBL/GenBank/DDBJ whole genome shotgun (WGS) entry which is preliminary data.</text>
</comment>
<feature type="region of interest" description="Disordered" evidence="3">
    <location>
        <begin position="1"/>
        <end position="28"/>
    </location>
</feature>
<dbReference type="GO" id="GO:0000272">
    <property type="term" value="P:polysaccharide catabolic process"/>
    <property type="evidence" value="ECO:0007669"/>
    <property type="project" value="InterPro"/>
</dbReference>
<evidence type="ECO:0000259" key="4">
    <source>
        <dbReference type="PROSITE" id="PS50268"/>
    </source>
</evidence>
<feature type="compositionally biased region" description="Polar residues" evidence="3">
    <location>
        <begin position="824"/>
        <end position="833"/>
    </location>
</feature>
<evidence type="ECO:0000313" key="7">
    <source>
        <dbReference type="Proteomes" id="UP000237819"/>
    </source>
</evidence>
<dbReference type="PROSITE" id="PS50268">
    <property type="entry name" value="CADHERIN_2"/>
    <property type="match status" value="7"/>
</dbReference>
<feature type="compositionally biased region" description="Low complexity" evidence="3">
    <location>
        <begin position="834"/>
        <end position="846"/>
    </location>
</feature>
<dbReference type="PANTHER" id="PTHR24026">
    <property type="entry name" value="FAT ATYPICAL CADHERIN-RELATED"/>
    <property type="match status" value="1"/>
</dbReference>
<dbReference type="SUPFAM" id="SSF49313">
    <property type="entry name" value="Cadherin-like"/>
    <property type="match status" value="5"/>
</dbReference>
<dbReference type="GO" id="GO:0005509">
    <property type="term" value="F:calcium ion binding"/>
    <property type="evidence" value="ECO:0007669"/>
    <property type="project" value="InterPro"/>
</dbReference>
<reference evidence="6 7" key="1">
    <citation type="submission" date="2018-02" db="EMBL/GenBank/DDBJ databases">
        <title>Comparative genomes isolates from brazilian mangrove.</title>
        <authorList>
            <person name="Araujo J.E."/>
            <person name="Taketani R.G."/>
            <person name="Silva M.C.P."/>
            <person name="Loureco M.V."/>
            <person name="Andreote F.D."/>
        </authorList>
    </citation>
    <scope>NUCLEOTIDE SEQUENCE [LARGE SCALE GENOMIC DNA]</scope>
    <source>
        <strain evidence="6 7">Nap-Phe MGV</strain>
    </source>
</reference>
<dbReference type="InterPro" id="IPR015919">
    <property type="entry name" value="Cadherin-like_sf"/>
</dbReference>
<dbReference type="InterPro" id="IPR017868">
    <property type="entry name" value="Filamin/ABP280_repeat-like"/>
</dbReference>
<dbReference type="SMART" id="SM00112">
    <property type="entry name" value="CA"/>
    <property type="match status" value="7"/>
</dbReference>
<dbReference type="GO" id="GO:0005886">
    <property type="term" value="C:plasma membrane"/>
    <property type="evidence" value="ECO:0007669"/>
    <property type="project" value="UniProtKB-SubCell"/>
</dbReference>
<sequence>MKNTDRTREKNRKLRKQGRNRRRQAHSQLASERLEIRDLLALTTIDLVEDLTIAEGTHRDITLDHISGASSVLVGLKISGTGGNFDPGVPLIHLKDNPSAVITPVSAMANVNGTTDSLVFFEMGTATLTIEVGGTGGGEFQAEIFLFGDSNGDRQITENEYMQASASQIQGAGTGNANTAMYYKSVWGIDLNQSQYDYEFDLNQDGKVDANELNWVQKNQAASGVFLDLIGDIDPPTISIGLVTDTSADGFPGGTTDGITSEIPATTTEAAIRGTVTDFSNITSVVISGTAGSVNVFSHTIAESNTADVRNVTFGLSLDDLQTLFGTDVTDGSSYTLNVNATDDLGNTYTTPISFTFQFDTTDPAAPTVDLVASSDTGDSNTDNLTKASTLTFEVATEAGSIVELFVNNTSVGKVLDAANAGQVAFNLTSEFAVAGVYEITAKTYDAAGNESGLSSTLEVTVDRTTGAPVITLTNPSGDAGASATRTDDDNADFSIAIEKGATVTIGGQSATDADLDGIVVINDIALTPGSNSFTAKVTDVAGNTASTPIVIVSNKTPVIDSTSLDAASNLFETTSFNLNTATILDAKILLESSSADTGETLSFAASNVQAILFGGGTVSLTNVTVTVTTGPTGATVTIADPNGELDYEAGIRQLSFDVTVTDNLGDGFGNGGLTSATQNFIVDVSPLNESPVIAAGPYSFSINEDDTDSSFAGATPLAGNVTDPEVDDPNQTQTLTYSLSGTDSSLFDINSSTGEITIASGATFDYETTKSYALTVTVTDDGTGMKSASTTVTVNVNDVNETPEMDAPSYSFTIEELADGSATSVGSEVGTVSATDPDAADDSPTPTNPDFADLIYTLSGTGSENFEIDADGKITVASGAVLDFETTSVYNLTVTATDKAGAGLTSVLSTVEITLTDFNETPSLDDPSYTGSVNENSLAGTVVAVTPTIDATDPDDADGQNLETLTYSFAGGGLTSGPFTIDATDGTITVTADNTLDFETKSSYTVSVVVSDGVNTSDPVDVVISLVDINEAPVLNQTSYTISELLLQTSGDTTLNLNFTDPENGTVTFVNTTPMETGDAYFSIESDGSISYTNGPVPPGSYELSFTGTDDGSPAQMFSGTITINVVDNLPPIVDDNDFDVAENQADDTIAFTLTFSEQNNETDGIASVTLQNNAGGAFRLGTLSGNSIDVIIDDTTLIDFENNPTMSITVRVTDGVGSFADYVITIHVTDTNDAPVYGGGLTFAVDEYVAAAPPTAGTPADDSDVSPALDLSTAFTDQDASDMGNLVFSIDPASDPTGIFAVVGNKVVVATPSVLDADAGPTSYVITVQAFDGDVTTSQNITINVTPRNELPLPLDGSDMPLVATAGVIDLGTLNVLYDDLTNSMGAALPNGLDLFSILNIDADPEMDEISYLQTGGSANFDLGTDGSITLAGVIAEPTTDFDDYLITFTYQDDNANQLTSADVGITSVQFTLRVLKNIPPVITPSSTSGTIAENTVSGTQLAGVTLTLTDADVQDTILTPTLSGAFSDAFELVESPADSDVYIIQVANSSKLDYEAVRAVNADGKIFLTVNVSDDRGGAATPVIIEVTVTDVNEAPTMDAPSYSFSIDEIAAGSSTGENSPVGTVSATDPDAADDGVMPASDAAFSTLTYTLSGTGSENFYVDANGNIKVAAGASLDAEVTSQYDLTVVAKDGEGLATGSSTVTITIDNVNEAPVATGVNSTITIDESKFDGTDTHYQGDIDFDGNTTSSADDGFELRYAVSELVDNNGNPLFTDVDSANLTLKISSSDLGQSAKSIEIFDNGTPNDISDDVVIAKFLHYQPSLSRADSTITVTAYDGALDSVASADITFEYAVKNIIDVQIRAVKELSSFDGTGTDVKIGDLPQSTANVLVDADGLDNTFYYEVWVSVNYGADQAAPGRVYFDGPAFMVLNMTYNTDALGLQTDPNNSNTLLEPTVLTASGMISDNGNVSQLGAIVGMLGIYTDINTDPNSGTTSSGNGKFAFSNVDAGDYIRFATIPFQLADNVTVDGQLEDLIQIDFVNDYNGVSGNYGATKMLLDAAGSDQESTPVLKGADLLAGSIVNPDTYNVDTPAMEIITDFLVFNLASSTVNLDLTTSKLGTGMFTAQGANNSGAQANLTGNLYVQILDADGTGAQVRIVGADLTVSTQGSYLPGTDASTPTSGNFGLTANTTNLAMREMSMQLSTPIVIDVSGDIYSASGTFDPSNVDFVLDGGKLQTATPNGFGGFTSTSDSLIGNEVTSVGAESGTVQATNGGNDSDFTNDNITITFNLDRMLANQALPGFGGAIFQLFADATITANYGGGVPLTGTVYANGGQPLEEGSGVFASVVKSPTALDSSGQIDALPVNETWLSEWDGFWVEVWANTADAAGILGGTVDLKYNTDLFSATKIEYASKFTQDRTGTINDLTGMVLNLGSGTDVDGLGKDGFVLLGRVKFESLTGDGLSIEDGLQFGPESLGLEIVRGELELADAGLIRAAFGANPDVDVWAVPYDLDNDGTISLVDLSTLVRRIGTTSIAVEDALTAATDFDNDGQTSLIDLSQLIRNLGISKANASSIQYPTSFTQLWVGAGLITSGPDSLEAIFDAANAAWADALGLDEPLDVRLEVTNLGGAQLGEAKLVALDGDGLPFRGVLTIDDDGAGFGWSTDLENGPSSGQYDLYTVMLHELGHLYGFMPQYSAFAEHVSVTPDMTIFIGDMWAVEMDARGEHLDADTYTYDIMSPYLAPGIRKEISELDVQMILTAYGSADASTTISAYGAALTEQSAAGVVTPVDVVSPVSEVTTLEAESTQSPVSFVLGDNVANLADVSGRTGVAVVMPETTRRTLEQSGISFKTLSDYSAAEFETVSEVMTDVDTYFDDTNLIESTISDIESDADDADGESVDDLFAEWDEIEMA</sequence>
<feature type="region of interest" description="Disordered" evidence="3">
    <location>
        <begin position="824"/>
        <end position="849"/>
    </location>
</feature>
<dbReference type="Proteomes" id="UP000237819">
    <property type="component" value="Unassembled WGS sequence"/>
</dbReference>
<dbReference type="SUPFAM" id="SSF63446">
    <property type="entry name" value="Type I dockerin domain"/>
    <property type="match status" value="1"/>
</dbReference>
<dbReference type="InterPro" id="IPR013783">
    <property type="entry name" value="Ig-like_fold"/>
</dbReference>
<organism evidence="6 7">
    <name type="scientific">Blastopirellula marina</name>
    <dbReference type="NCBI Taxonomy" id="124"/>
    <lineage>
        <taxon>Bacteria</taxon>
        <taxon>Pseudomonadati</taxon>
        <taxon>Planctomycetota</taxon>
        <taxon>Planctomycetia</taxon>
        <taxon>Pirellulales</taxon>
        <taxon>Pirellulaceae</taxon>
        <taxon>Blastopirellula</taxon>
    </lineage>
</organism>
<dbReference type="RefSeq" id="WP_105336863.1">
    <property type="nucleotide sequence ID" value="NZ_PUHZ01000018.1"/>
</dbReference>
<protein>
    <recommendedName>
        <fullName evidence="8">Cadherin</fullName>
    </recommendedName>
</protein>
<evidence type="ECO:0008006" key="8">
    <source>
        <dbReference type="Google" id="ProtNLM"/>
    </source>
</evidence>
<feature type="domain" description="Cadherin" evidence="4">
    <location>
        <begin position="695"/>
        <end position="811"/>
    </location>
</feature>
<feature type="domain" description="Cadherin" evidence="4">
    <location>
        <begin position="1621"/>
        <end position="1719"/>
    </location>
</feature>
<dbReference type="PROSITE" id="PS50866">
    <property type="entry name" value="GOLD"/>
    <property type="match status" value="1"/>
</dbReference>
<dbReference type="CDD" id="cd11304">
    <property type="entry name" value="Cadherin_repeat"/>
    <property type="match status" value="6"/>
</dbReference>
<evidence type="ECO:0000313" key="6">
    <source>
        <dbReference type="EMBL" id="PQO44689.1"/>
    </source>
</evidence>
<keyword evidence="2" id="KW-0472">Membrane</keyword>
<name>A0A2S8GJR6_9BACT</name>
<dbReference type="PANTHER" id="PTHR24026:SF126">
    <property type="entry name" value="PROTOCADHERIN FAT 4"/>
    <property type="match status" value="1"/>
</dbReference>
<feature type="domain" description="Cadherin" evidence="4">
    <location>
        <begin position="1278"/>
        <end position="1365"/>
    </location>
</feature>
<evidence type="ECO:0000259" key="5">
    <source>
        <dbReference type="PROSITE" id="PS50866"/>
    </source>
</evidence>
<feature type="domain" description="Cadherin" evidence="4">
    <location>
        <begin position="1486"/>
        <end position="1606"/>
    </location>
</feature>
<gene>
    <name evidence="6" type="ORF">C5Y93_18165</name>
</gene>
<dbReference type="InterPro" id="IPR018247">
    <property type="entry name" value="EF_Hand_1_Ca_BS"/>
</dbReference>
<evidence type="ECO:0000256" key="2">
    <source>
        <dbReference type="ARBA" id="ARBA00022989"/>
    </source>
</evidence>
<dbReference type="InterPro" id="IPR036439">
    <property type="entry name" value="Dockerin_dom_sf"/>
</dbReference>